<keyword evidence="2" id="KW-1185">Reference proteome</keyword>
<reference evidence="1 2" key="1">
    <citation type="submission" date="2014-04" db="EMBL/GenBank/DDBJ databases">
        <title>Characterization and application of a salt tolerant electro-active bacterium.</title>
        <authorList>
            <person name="Yang L."/>
            <person name="Wei S."/>
            <person name="Tay Q.X.M."/>
        </authorList>
    </citation>
    <scope>NUCLEOTIDE SEQUENCE [LARGE SCALE GENOMIC DNA]</scope>
    <source>
        <strain evidence="1 2">LY1</strain>
    </source>
</reference>
<accession>A0A074KZW8</accession>
<gene>
    <name evidence="1" type="ORF">EL17_07000</name>
</gene>
<dbReference type="AlphaFoldDB" id="A0A074KZW8"/>
<dbReference type="eggNOG" id="COG0189">
    <property type="taxonomic scope" value="Bacteria"/>
</dbReference>
<dbReference type="RefSeq" id="WP_035072478.1">
    <property type="nucleotide sequence ID" value="NZ_JMIH01000015.1"/>
</dbReference>
<dbReference type="EMBL" id="JMIH01000015">
    <property type="protein sequence ID" value="KEO74479.1"/>
    <property type="molecule type" value="Genomic_DNA"/>
</dbReference>
<dbReference type="Proteomes" id="UP000027821">
    <property type="component" value="Unassembled WGS sequence"/>
</dbReference>
<name>A0A074KZW8_9BACT</name>
<comment type="caution">
    <text evidence="1">The sequence shown here is derived from an EMBL/GenBank/DDBJ whole genome shotgun (WGS) entry which is preliminary data.</text>
</comment>
<dbReference type="SUPFAM" id="SSF56059">
    <property type="entry name" value="Glutathione synthetase ATP-binding domain-like"/>
    <property type="match status" value="1"/>
</dbReference>
<evidence type="ECO:0000313" key="1">
    <source>
        <dbReference type="EMBL" id="KEO74479.1"/>
    </source>
</evidence>
<sequence>MKLSISPNVHLVEPGDFEPADHWYPRALNSNIHPLVSTFLNLSHHQIAERYLRLNPKANLDAILSILKYQPKYFRWSGTDMMHVTNNEGNRKLTLIETNSCPSGQKSMPLLDFNYEQGGYRRLIEETFKDMVDQHDESGALAVIYDKNPMENIGYAATIAEVFDENVYLAQFKNEDTDPPVQFRNGKMFVREGEDHWVEIRAAFRYVTQEPWNRLPKNSRTLLLNPIEACLAGGRNKEVASRAYDEFNEQFKDKGIEIFTPKTFRNIPYHQLQSHFDKLGGSMVIKVPDSNAGQGVYTIINQKELDVALSELASDPDELYIVQQLIHSNYNEGSHTKDTWYHVGTIPDNKGRSYAFDLRMMMHATSEGMRPLAVYSRKSRFPLNQPLPENMSSWEVYGTNLSVKGDDGWSYADERLILFDVRNFALLGLGIDELIRGFIQSVMAVYAIDQNAIKTFDKEMSFN</sequence>
<dbReference type="STRING" id="1048983.EL17_07000"/>
<evidence type="ECO:0000313" key="2">
    <source>
        <dbReference type="Proteomes" id="UP000027821"/>
    </source>
</evidence>
<organism evidence="1 2">
    <name type="scientific">Anditalea andensis</name>
    <dbReference type="NCBI Taxonomy" id="1048983"/>
    <lineage>
        <taxon>Bacteria</taxon>
        <taxon>Pseudomonadati</taxon>
        <taxon>Bacteroidota</taxon>
        <taxon>Cytophagia</taxon>
        <taxon>Cytophagales</taxon>
        <taxon>Cytophagaceae</taxon>
        <taxon>Anditalea</taxon>
    </lineage>
</organism>
<proteinExistence type="predicted"/>
<dbReference type="OrthoDB" id="5287860at2"/>
<protein>
    <submittedName>
        <fullName evidence="1">Uncharacterized protein</fullName>
    </submittedName>
</protein>